<dbReference type="InterPro" id="IPR047215">
    <property type="entry name" value="Galactose_mutarotase-like"/>
</dbReference>
<dbReference type="Pfam" id="PF01263">
    <property type="entry name" value="Aldose_epim"/>
    <property type="match status" value="1"/>
</dbReference>
<dbReference type="CDD" id="cd09019">
    <property type="entry name" value="galactose_mutarotase_like"/>
    <property type="match status" value="1"/>
</dbReference>
<evidence type="ECO:0000256" key="7">
    <source>
        <dbReference type="ARBA" id="ARBA00023277"/>
    </source>
</evidence>
<dbReference type="PANTHER" id="PTHR10091:SF0">
    <property type="entry name" value="GALACTOSE MUTAROTASE"/>
    <property type="match status" value="1"/>
</dbReference>
<evidence type="ECO:0000313" key="9">
    <source>
        <dbReference type="EMBL" id="MCM2535943.1"/>
    </source>
</evidence>
<accession>A0ABT0WK50</accession>
<dbReference type="PANTHER" id="PTHR10091">
    <property type="entry name" value="ALDOSE-1-EPIMERASE"/>
    <property type="match status" value="1"/>
</dbReference>
<keyword evidence="7 8" id="KW-0119">Carbohydrate metabolism</keyword>
<comment type="similarity">
    <text evidence="3 8">Belongs to the aldose epimerase family.</text>
</comment>
<dbReference type="Gene3D" id="2.70.98.10">
    <property type="match status" value="1"/>
</dbReference>
<evidence type="ECO:0000256" key="3">
    <source>
        <dbReference type="ARBA" id="ARBA00006206"/>
    </source>
</evidence>
<evidence type="ECO:0000256" key="5">
    <source>
        <dbReference type="ARBA" id="ARBA00014165"/>
    </source>
</evidence>
<comment type="caution">
    <text evidence="9">The sequence shown here is derived from an EMBL/GenBank/DDBJ whole genome shotgun (WGS) entry which is preliminary data.</text>
</comment>
<dbReference type="InterPro" id="IPR011013">
    <property type="entry name" value="Gal_mutarotase_sf_dom"/>
</dbReference>
<sequence>MNIVERVFGSYEGVPVMEFTLANDSGMTVTCLNYGCVITKIMVPDRFGNVENVVLGFEEFEDYPDLSPYFGAVVGRVAGRIKGARFELDGKEYLLAENEYPNHLHGGRKGFNSVIWKTEKVEDENAVGVKFGYMSQDGDEGYPGNLDTRVTYLLNNNNELIITFEGKPDQKTVVNLTNHSYFNLSGNLKRDCSDHLLQLDNDRFLELSPDLLPTGKILDSKNTPFDFRHGQWLRTGMNSTHPQNVLVGKGYDHPLIFTNEGENTIVLSDKESGRTMMVSTDQPCVVLYTSNQLEGLYSVSGVRARNYLGVCLETQGLPDAIHHPEFPTIIVKAGEVYSSTTKYRFFANTLGD</sequence>
<dbReference type="PROSITE" id="PS00545">
    <property type="entry name" value="ALDOSE_1_EPIMERASE"/>
    <property type="match status" value="1"/>
</dbReference>
<proteinExistence type="inferred from homology"/>
<dbReference type="InterPro" id="IPR014718">
    <property type="entry name" value="GH-type_carb-bd"/>
</dbReference>
<evidence type="ECO:0000313" key="10">
    <source>
        <dbReference type="Proteomes" id="UP001523262"/>
    </source>
</evidence>
<gene>
    <name evidence="9" type="ORF">NDK43_31195</name>
</gene>
<dbReference type="EC" id="5.1.3.3" evidence="4 8"/>
<evidence type="ECO:0000256" key="6">
    <source>
        <dbReference type="ARBA" id="ARBA00023235"/>
    </source>
</evidence>
<keyword evidence="6 8" id="KW-0413">Isomerase</keyword>
<dbReference type="InterPro" id="IPR018052">
    <property type="entry name" value="Ald1_epimerase_CS"/>
</dbReference>
<dbReference type="EMBL" id="JAMQCR010000003">
    <property type="protein sequence ID" value="MCM2535943.1"/>
    <property type="molecule type" value="Genomic_DNA"/>
</dbReference>
<dbReference type="PIRSF" id="PIRSF005096">
    <property type="entry name" value="GALM"/>
    <property type="match status" value="1"/>
</dbReference>
<evidence type="ECO:0000256" key="8">
    <source>
        <dbReference type="PIRNR" id="PIRNR005096"/>
    </source>
</evidence>
<dbReference type="SUPFAM" id="SSF74650">
    <property type="entry name" value="Galactose mutarotase-like"/>
    <property type="match status" value="1"/>
</dbReference>
<dbReference type="NCBIfam" id="NF008277">
    <property type="entry name" value="PRK11055.1"/>
    <property type="match status" value="1"/>
</dbReference>
<comment type="catalytic activity">
    <reaction evidence="1 8">
        <text>alpha-D-glucose = beta-D-glucose</text>
        <dbReference type="Rhea" id="RHEA:10264"/>
        <dbReference type="ChEBI" id="CHEBI:15903"/>
        <dbReference type="ChEBI" id="CHEBI:17925"/>
        <dbReference type="EC" id="5.1.3.3"/>
    </reaction>
</comment>
<protein>
    <recommendedName>
        <fullName evidence="5 8">Aldose 1-epimerase</fullName>
        <ecNumber evidence="4 8">5.1.3.3</ecNumber>
    </recommendedName>
</protein>
<name>A0ABT0WK50_9BACI</name>
<evidence type="ECO:0000256" key="2">
    <source>
        <dbReference type="ARBA" id="ARBA00005028"/>
    </source>
</evidence>
<evidence type="ECO:0000256" key="1">
    <source>
        <dbReference type="ARBA" id="ARBA00001614"/>
    </source>
</evidence>
<dbReference type="Proteomes" id="UP001523262">
    <property type="component" value="Unassembled WGS sequence"/>
</dbReference>
<organism evidence="9 10">
    <name type="scientific">Neobacillus pocheonensis</name>
    <dbReference type="NCBI Taxonomy" id="363869"/>
    <lineage>
        <taxon>Bacteria</taxon>
        <taxon>Bacillati</taxon>
        <taxon>Bacillota</taxon>
        <taxon>Bacilli</taxon>
        <taxon>Bacillales</taxon>
        <taxon>Bacillaceae</taxon>
        <taxon>Neobacillus</taxon>
    </lineage>
</organism>
<comment type="pathway">
    <text evidence="2 8">Carbohydrate metabolism; hexose metabolism.</text>
</comment>
<keyword evidence="10" id="KW-1185">Reference proteome</keyword>
<reference evidence="9 10" key="1">
    <citation type="submission" date="2022-06" db="EMBL/GenBank/DDBJ databases">
        <authorList>
            <person name="Jeon C.O."/>
        </authorList>
    </citation>
    <scope>NUCLEOTIDE SEQUENCE [LARGE SCALE GENOMIC DNA]</scope>
    <source>
        <strain evidence="9 10">KCTC 13943</strain>
    </source>
</reference>
<evidence type="ECO:0000256" key="4">
    <source>
        <dbReference type="ARBA" id="ARBA00013185"/>
    </source>
</evidence>
<dbReference type="InterPro" id="IPR008183">
    <property type="entry name" value="Aldose_1/G6P_1-epimerase"/>
</dbReference>
<dbReference type="InterPro" id="IPR015443">
    <property type="entry name" value="Aldose_1-epimerase"/>
</dbReference>